<dbReference type="InterPro" id="IPR036890">
    <property type="entry name" value="HATPase_C_sf"/>
</dbReference>
<accession>A0A7G5C5L5</accession>
<keyword evidence="12" id="KW-1133">Transmembrane helix</keyword>
<dbReference type="Gene3D" id="1.10.287.130">
    <property type="match status" value="1"/>
</dbReference>
<evidence type="ECO:0000256" key="5">
    <source>
        <dbReference type="ARBA" id="ARBA00022679"/>
    </source>
</evidence>
<feature type="transmembrane region" description="Helical" evidence="12">
    <location>
        <begin position="336"/>
        <end position="357"/>
    </location>
</feature>
<dbReference type="InterPro" id="IPR011623">
    <property type="entry name" value="7TMR_DISM_rcpt_extracell_dom1"/>
</dbReference>
<gene>
    <name evidence="14" type="ORF">FPL14_27505</name>
</gene>
<evidence type="ECO:0000313" key="15">
    <source>
        <dbReference type="Proteomes" id="UP000515679"/>
    </source>
</evidence>
<dbReference type="InterPro" id="IPR005467">
    <property type="entry name" value="His_kinase_dom"/>
</dbReference>
<feature type="transmembrane region" description="Helical" evidence="12">
    <location>
        <begin position="369"/>
        <end position="391"/>
    </location>
</feature>
<feature type="transmembrane region" description="Helical" evidence="12">
    <location>
        <begin position="220"/>
        <end position="239"/>
    </location>
</feature>
<dbReference type="GO" id="GO:0004721">
    <property type="term" value="F:phosphoprotein phosphatase activity"/>
    <property type="evidence" value="ECO:0007669"/>
    <property type="project" value="TreeGrafter"/>
</dbReference>
<dbReference type="FunFam" id="3.30.565.10:FF:000006">
    <property type="entry name" value="Sensor histidine kinase WalK"/>
    <property type="match status" value="1"/>
</dbReference>
<proteinExistence type="predicted"/>
<keyword evidence="6" id="KW-0547">Nucleotide-binding</keyword>
<dbReference type="CDD" id="cd00075">
    <property type="entry name" value="HATPase"/>
    <property type="match status" value="1"/>
</dbReference>
<keyword evidence="15" id="KW-1185">Reference proteome</keyword>
<dbReference type="KEGG" id="cchl:FPL14_27505"/>
<evidence type="ECO:0000256" key="12">
    <source>
        <dbReference type="SAM" id="Phobius"/>
    </source>
</evidence>
<dbReference type="SUPFAM" id="SSF47384">
    <property type="entry name" value="Homodimeric domain of signal transducing histidine kinase"/>
    <property type="match status" value="1"/>
</dbReference>
<dbReference type="FunFam" id="1.10.287.130:FF:000001">
    <property type="entry name" value="Two-component sensor histidine kinase"/>
    <property type="match status" value="1"/>
</dbReference>
<keyword evidence="4" id="KW-0597">Phosphoprotein</keyword>
<evidence type="ECO:0000313" key="14">
    <source>
        <dbReference type="EMBL" id="QMV44499.1"/>
    </source>
</evidence>
<feature type="transmembrane region" description="Helical" evidence="12">
    <location>
        <begin position="310"/>
        <end position="330"/>
    </location>
</feature>
<dbReference type="SUPFAM" id="SSF49785">
    <property type="entry name" value="Galactose-binding domain-like"/>
    <property type="match status" value="1"/>
</dbReference>
<dbReference type="Gene3D" id="2.60.120.260">
    <property type="entry name" value="Galactose-binding domain-like"/>
    <property type="match status" value="1"/>
</dbReference>
<evidence type="ECO:0000256" key="7">
    <source>
        <dbReference type="ARBA" id="ARBA00022777"/>
    </source>
</evidence>
<evidence type="ECO:0000256" key="8">
    <source>
        <dbReference type="ARBA" id="ARBA00022840"/>
    </source>
</evidence>
<evidence type="ECO:0000259" key="13">
    <source>
        <dbReference type="PROSITE" id="PS50109"/>
    </source>
</evidence>
<dbReference type="GO" id="GO:0005524">
    <property type="term" value="F:ATP binding"/>
    <property type="evidence" value="ECO:0007669"/>
    <property type="project" value="UniProtKB-KW"/>
</dbReference>
<protein>
    <recommendedName>
        <fullName evidence="3">histidine kinase</fullName>
        <ecNumber evidence="3">2.7.13.3</ecNumber>
    </recommendedName>
</protein>
<dbReference type="InterPro" id="IPR004358">
    <property type="entry name" value="Sig_transdc_His_kin-like_C"/>
</dbReference>
<dbReference type="CDD" id="cd00082">
    <property type="entry name" value="HisKA"/>
    <property type="match status" value="1"/>
</dbReference>
<dbReference type="Pfam" id="PF02518">
    <property type="entry name" value="HATPase_c"/>
    <property type="match status" value="1"/>
</dbReference>
<dbReference type="Proteomes" id="UP000515679">
    <property type="component" value="Chromosome"/>
</dbReference>
<dbReference type="Pfam" id="PF00512">
    <property type="entry name" value="HisKA"/>
    <property type="match status" value="1"/>
</dbReference>
<dbReference type="PROSITE" id="PS51257">
    <property type="entry name" value="PROKAR_LIPOPROTEIN"/>
    <property type="match status" value="1"/>
</dbReference>
<evidence type="ECO:0000256" key="10">
    <source>
        <dbReference type="ARBA" id="ARBA00023136"/>
    </source>
</evidence>
<dbReference type="PRINTS" id="PR00344">
    <property type="entry name" value="BCTRLSENSOR"/>
</dbReference>
<dbReference type="InterPro" id="IPR008979">
    <property type="entry name" value="Galactose-bd-like_sf"/>
</dbReference>
<evidence type="ECO:0000256" key="11">
    <source>
        <dbReference type="SAM" id="Coils"/>
    </source>
</evidence>
<feature type="coiled-coil region" evidence="11">
    <location>
        <begin position="449"/>
        <end position="476"/>
    </location>
</feature>
<dbReference type="InterPro" id="IPR036097">
    <property type="entry name" value="HisK_dim/P_sf"/>
</dbReference>
<dbReference type="Gene3D" id="3.30.565.10">
    <property type="entry name" value="Histidine kinase-like ATPase, C-terminal domain"/>
    <property type="match status" value="1"/>
</dbReference>
<evidence type="ECO:0000256" key="3">
    <source>
        <dbReference type="ARBA" id="ARBA00012438"/>
    </source>
</evidence>
<reference evidence="14 15" key="1">
    <citation type="submission" date="2019-07" db="EMBL/GenBank/DDBJ databases">
        <authorList>
            <person name="Kim J.K."/>
            <person name="Cheong H.-M."/>
            <person name="Choi Y."/>
            <person name="Hwang K.J."/>
            <person name="Lee S."/>
            <person name="Choi C."/>
        </authorList>
    </citation>
    <scope>NUCLEOTIDE SEQUENCE [LARGE SCALE GENOMIC DNA]</scope>
    <source>
        <strain evidence="14 15">KS 22</strain>
    </source>
</reference>
<evidence type="ECO:0000256" key="2">
    <source>
        <dbReference type="ARBA" id="ARBA00004651"/>
    </source>
</evidence>
<evidence type="ECO:0000256" key="4">
    <source>
        <dbReference type="ARBA" id="ARBA00022553"/>
    </source>
</evidence>
<dbReference type="SUPFAM" id="SSF55874">
    <property type="entry name" value="ATPase domain of HSP90 chaperone/DNA topoisomerase II/histidine kinase"/>
    <property type="match status" value="1"/>
</dbReference>
<keyword evidence="12" id="KW-0812">Transmembrane</keyword>
<name>A0A7G5C5L5_9BACL</name>
<dbReference type="EC" id="2.7.13.3" evidence="3"/>
<dbReference type="PANTHER" id="PTHR45453">
    <property type="entry name" value="PHOSPHATE REGULON SENSOR PROTEIN PHOR"/>
    <property type="match status" value="1"/>
</dbReference>
<keyword evidence="11" id="KW-0175">Coiled coil</keyword>
<dbReference type="PROSITE" id="PS50109">
    <property type="entry name" value="HIS_KIN"/>
    <property type="match status" value="1"/>
</dbReference>
<dbReference type="InterPro" id="IPR003594">
    <property type="entry name" value="HATPase_dom"/>
</dbReference>
<dbReference type="SMART" id="SM00388">
    <property type="entry name" value="HisKA"/>
    <property type="match status" value="1"/>
</dbReference>
<keyword evidence="5" id="KW-0808">Transferase</keyword>
<comment type="subcellular location">
    <subcellularLocation>
        <location evidence="2">Cell membrane</location>
        <topology evidence="2">Multi-pass membrane protein</topology>
    </subcellularLocation>
</comment>
<keyword evidence="10 12" id="KW-0472">Membrane</keyword>
<dbReference type="InterPro" id="IPR050351">
    <property type="entry name" value="BphY/WalK/GraS-like"/>
</dbReference>
<dbReference type="AlphaFoldDB" id="A0A7G5C5L5"/>
<dbReference type="PANTHER" id="PTHR45453:SF1">
    <property type="entry name" value="PHOSPHATE REGULON SENSOR PROTEIN PHOR"/>
    <property type="match status" value="1"/>
</dbReference>
<dbReference type="InterPro" id="IPR003661">
    <property type="entry name" value="HisK_dim/P_dom"/>
</dbReference>
<feature type="transmembrane region" description="Helical" evidence="12">
    <location>
        <begin position="251"/>
        <end position="273"/>
    </location>
</feature>
<dbReference type="GO" id="GO:0005886">
    <property type="term" value="C:plasma membrane"/>
    <property type="evidence" value="ECO:0007669"/>
    <property type="project" value="UniProtKB-SubCell"/>
</dbReference>
<dbReference type="GO" id="GO:0016036">
    <property type="term" value="P:cellular response to phosphate starvation"/>
    <property type="evidence" value="ECO:0007669"/>
    <property type="project" value="TreeGrafter"/>
</dbReference>
<evidence type="ECO:0000256" key="1">
    <source>
        <dbReference type="ARBA" id="ARBA00000085"/>
    </source>
</evidence>
<keyword evidence="9" id="KW-0902">Two-component regulatory system</keyword>
<evidence type="ECO:0000256" key="9">
    <source>
        <dbReference type="ARBA" id="ARBA00023012"/>
    </source>
</evidence>
<dbReference type="Pfam" id="PF07695">
    <property type="entry name" value="7TMR-DISM_7TM"/>
    <property type="match status" value="1"/>
</dbReference>
<dbReference type="GO" id="GO:0000155">
    <property type="term" value="F:phosphorelay sensor kinase activity"/>
    <property type="evidence" value="ECO:0007669"/>
    <property type="project" value="InterPro"/>
</dbReference>
<sequence length="699" mass="78511">MSRNMEWTSRLWGKRIAGLLILFAAWAAVSGCTSESQSNKPIPKAEQGVMDLKAWSWNKDGIIPLNGQWRFEWFNASDAGGKAPGAVKSTLEVPGTWGDLKMEDGTALQDQGYGVYRLTIIHRIQNEMLAIRIPNIATAYVLSIDGTIVMSRGQAAANEEEAIPFQLPATVHFAAAGTETELTLAVANYDHRDGGIRTEIVLGNSERIQKLQVRHAAQELIVLGCLIMIGFYHLGLFILRRKEVANMMFAMLCFFVGLRMGLIGEGFLVQWIGVMDWELAIRLEYIAFVLAGWSGFAFFQTLYPHEIKHAWFKLSSWIAAVLTLSVLFVKPLLFTSWIWAFQVYILFFSIIVLAGLVLSALRRREGARLALIGVAGLVLTIVNDMLFYNGWWRSVDLLPFGLLFLILMNSFIISLRFSLTYDRAERMSLELTEWNNSLEQRIADRTDELQFSYQTLEQAKVDLERLEQSRLQLVSNISHDLRTPITLLQGYLEALRDKVISEPAQRDNTIRLMLTKVEGLNSLIQDLFDLSVLEARKVELSLERVPLLSWKDRITEQYGLEMLSRGISFDCSLMTEAAFGAAVTIDTRRMDRVFANLLYNALKFTPSGGTIRIEMRTDPDQPMAEVLVIDSGVGIDPDDLPHIFDRYFKKEKSRNPSSAGSGLGLAISKEIVEMHGGNISAYNAPEGGSVFRIGLPLTD</sequence>
<dbReference type="RefSeq" id="WP_182300742.1">
    <property type="nucleotide sequence ID" value="NZ_CP041969.1"/>
</dbReference>
<dbReference type="SMART" id="SM00387">
    <property type="entry name" value="HATPase_c"/>
    <property type="match status" value="1"/>
</dbReference>
<feature type="transmembrane region" description="Helical" evidence="12">
    <location>
        <begin position="285"/>
        <end position="303"/>
    </location>
</feature>
<evidence type="ECO:0000256" key="6">
    <source>
        <dbReference type="ARBA" id="ARBA00022741"/>
    </source>
</evidence>
<keyword evidence="7" id="KW-0418">Kinase</keyword>
<feature type="domain" description="Histidine kinase" evidence="13">
    <location>
        <begin position="476"/>
        <end position="699"/>
    </location>
</feature>
<feature type="transmembrane region" description="Helical" evidence="12">
    <location>
        <begin position="397"/>
        <end position="419"/>
    </location>
</feature>
<keyword evidence="8" id="KW-0067">ATP-binding</keyword>
<dbReference type="EMBL" id="CP041969">
    <property type="protein sequence ID" value="QMV44499.1"/>
    <property type="molecule type" value="Genomic_DNA"/>
</dbReference>
<comment type="catalytic activity">
    <reaction evidence="1">
        <text>ATP + protein L-histidine = ADP + protein N-phospho-L-histidine.</text>
        <dbReference type="EC" id="2.7.13.3"/>
    </reaction>
</comment>
<organism evidence="14 15">
    <name type="scientific">Cohnella cholangitidis</name>
    <dbReference type="NCBI Taxonomy" id="2598458"/>
    <lineage>
        <taxon>Bacteria</taxon>
        <taxon>Bacillati</taxon>
        <taxon>Bacillota</taxon>
        <taxon>Bacilli</taxon>
        <taxon>Bacillales</taxon>
        <taxon>Paenibacillaceae</taxon>
        <taxon>Cohnella</taxon>
    </lineage>
</organism>